<comment type="caution">
    <text evidence="1">The sequence shown here is derived from an EMBL/GenBank/DDBJ whole genome shotgun (WGS) entry which is preliminary data.</text>
</comment>
<dbReference type="Proteomes" id="UP000034798">
    <property type="component" value="Unassembled WGS sequence"/>
</dbReference>
<dbReference type="EMBL" id="LBQZ01000025">
    <property type="protein sequence ID" value="KKP88166.1"/>
    <property type="molecule type" value="Genomic_DNA"/>
</dbReference>
<protein>
    <submittedName>
        <fullName evidence="1">Uncharacterized protein</fullName>
    </submittedName>
</protein>
<name>A0A0G0DHE7_9BACT</name>
<accession>A0A0G0DHE7</accession>
<reference evidence="1 2" key="1">
    <citation type="journal article" date="2015" name="Nature">
        <title>rRNA introns, odd ribosomes, and small enigmatic genomes across a large radiation of phyla.</title>
        <authorList>
            <person name="Brown C.T."/>
            <person name="Hug L.A."/>
            <person name="Thomas B.C."/>
            <person name="Sharon I."/>
            <person name="Castelle C.J."/>
            <person name="Singh A."/>
            <person name="Wilkins M.J."/>
            <person name="Williams K.H."/>
            <person name="Banfield J.F."/>
        </authorList>
    </citation>
    <scope>NUCLEOTIDE SEQUENCE [LARGE SCALE GENOMIC DNA]</scope>
</reference>
<organism evidence="1 2">
    <name type="scientific">Candidatus Nomurabacteria bacterium GW2011_GWC2_35_8</name>
    <dbReference type="NCBI Taxonomy" id="1618752"/>
    <lineage>
        <taxon>Bacteria</taxon>
        <taxon>Candidatus Nomuraibacteriota</taxon>
    </lineage>
</organism>
<dbReference type="AlphaFoldDB" id="A0A0G0DHE7"/>
<proteinExistence type="predicted"/>
<evidence type="ECO:0000313" key="2">
    <source>
        <dbReference type="Proteomes" id="UP000034798"/>
    </source>
</evidence>
<evidence type="ECO:0000313" key="1">
    <source>
        <dbReference type="EMBL" id="KKP88166.1"/>
    </source>
</evidence>
<gene>
    <name evidence="1" type="ORF">UR91_C0025G0007</name>
</gene>
<sequence length="82" mass="9823">MINFIQPERFNKTKNELPIRVKREEKFETLNALDPEEVTDTEFRKWCKNFIETRHIVSDISMDEVDVSTYLARKGIINYLSK</sequence>